<comment type="subunit">
    <text evidence="1">The pili are polar flexible filaments of about 5.4 nanometers diameter and 2.5 micrometers average length; they consist of only a single polypeptide chain arranged in a helical configuration of five subunits per turn in the assembled pilus.</text>
</comment>
<proteinExistence type="predicted"/>
<dbReference type="PRINTS" id="PR00813">
    <property type="entry name" value="BCTERIALGSPG"/>
</dbReference>
<protein>
    <submittedName>
        <fullName evidence="4">Type IV pilus biogenesis protein PilE</fullName>
    </submittedName>
</protein>
<dbReference type="PANTHER" id="PTHR30093:SF34">
    <property type="entry name" value="PREPILIN PEPTIDASE-DEPENDENT PROTEIN D"/>
    <property type="match status" value="1"/>
</dbReference>
<dbReference type="InterPro" id="IPR000983">
    <property type="entry name" value="Bac_GSPG_pilin"/>
</dbReference>
<feature type="transmembrane region" description="Helical" evidence="3">
    <location>
        <begin position="7"/>
        <end position="27"/>
    </location>
</feature>
<evidence type="ECO:0000256" key="1">
    <source>
        <dbReference type="ARBA" id="ARBA00011156"/>
    </source>
</evidence>
<dbReference type="InterPro" id="IPR045584">
    <property type="entry name" value="Pilin-like"/>
</dbReference>
<dbReference type="GO" id="GO:0015627">
    <property type="term" value="C:type II protein secretion system complex"/>
    <property type="evidence" value="ECO:0007669"/>
    <property type="project" value="InterPro"/>
</dbReference>
<keyword evidence="3" id="KW-0812">Transmembrane</keyword>
<dbReference type="AlphaFoldDB" id="A0A3B0XE04"/>
<accession>A0A3B0XE04</accession>
<keyword evidence="3" id="KW-0472">Membrane</keyword>
<keyword evidence="3" id="KW-1133">Transmembrane helix</keyword>
<dbReference type="Pfam" id="PF07963">
    <property type="entry name" value="N_methyl"/>
    <property type="match status" value="1"/>
</dbReference>
<dbReference type="PROSITE" id="PS00409">
    <property type="entry name" value="PROKAR_NTER_METHYL"/>
    <property type="match status" value="1"/>
</dbReference>
<dbReference type="GO" id="GO:0009289">
    <property type="term" value="C:pilus"/>
    <property type="evidence" value="ECO:0007669"/>
    <property type="project" value="InterPro"/>
</dbReference>
<evidence type="ECO:0000313" key="4">
    <source>
        <dbReference type="EMBL" id="VAW66528.1"/>
    </source>
</evidence>
<dbReference type="NCBIfam" id="TIGR02532">
    <property type="entry name" value="IV_pilin_GFxxxE"/>
    <property type="match status" value="1"/>
</dbReference>
<organism evidence="4">
    <name type="scientific">hydrothermal vent metagenome</name>
    <dbReference type="NCBI Taxonomy" id="652676"/>
    <lineage>
        <taxon>unclassified sequences</taxon>
        <taxon>metagenomes</taxon>
        <taxon>ecological metagenomes</taxon>
    </lineage>
</organism>
<dbReference type="Pfam" id="PF00114">
    <property type="entry name" value="Pilin"/>
    <property type="match status" value="1"/>
</dbReference>
<keyword evidence="2" id="KW-0488">Methylation</keyword>
<dbReference type="GO" id="GO:0007155">
    <property type="term" value="P:cell adhesion"/>
    <property type="evidence" value="ECO:0007669"/>
    <property type="project" value="InterPro"/>
</dbReference>
<dbReference type="SUPFAM" id="SSF54523">
    <property type="entry name" value="Pili subunits"/>
    <property type="match status" value="1"/>
</dbReference>
<gene>
    <name evidence="4" type="ORF">MNBD_GAMMA10-3222</name>
</gene>
<evidence type="ECO:0000256" key="2">
    <source>
        <dbReference type="ARBA" id="ARBA00022481"/>
    </source>
</evidence>
<dbReference type="Gene3D" id="3.30.700.10">
    <property type="entry name" value="Glycoprotein, Type 4 Pilin"/>
    <property type="match status" value="1"/>
</dbReference>
<dbReference type="PANTHER" id="PTHR30093">
    <property type="entry name" value="GENERAL SECRETION PATHWAY PROTEIN G"/>
    <property type="match status" value="1"/>
</dbReference>
<dbReference type="InterPro" id="IPR001082">
    <property type="entry name" value="Pilin"/>
</dbReference>
<sequence>MRCCRGFTLIELMVVVSIISILSAIAMPQYQNYIQRSETVEALSMAGNIRAKITQYYLKNRSFPSSNSEAGVPEPQYLIGNRITRVEVEGGAIHITLGNKASRPLQGKVLSFRPAVVSGSPGSPIAWLCGLSEAVTGMQAVGENKTDLEPESLPSECWK</sequence>
<evidence type="ECO:0000256" key="3">
    <source>
        <dbReference type="SAM" id="Phobius"/>
    </source>
</evidence>
<dbReference type="InterPro" id="IPR012902">
    <property type="entry name" value="N_methyl_site"/>
</dbReference>
<name>A0A3B0XE04_9ZZZZ</name>
<dbReference type="EMBL" id="UOFJ01000224">
    <property type="protein sequence ID" value="VAW66528.1"/>
    <property type="molecule type" value="Genomic_DNA"/>
</dbReference>
<dbReference type="GO" id="GO:0015628">
    <property type="term" value="P:protein secretion by the type II secretion system"/>
    <property type="evidence" value="ECO:0007669"/>
    <property type="project" value="InterPro"/>
</dbReference>
<reference evidence="4" key="1">
    <citation type="submission" date="2018-06" db="EMBL/GenBank/DDBJ databases">
        <authorList>
            <person name="Zhirakovskaya E."/>
        </authorList>
    </citation>
    <scope>NUCLEOTIDE SEQUENCE</scope>
</reference>